<proteinExistence type="predicted"/>
<dbReference type="KEGG" id="pmrn:116938277"/>
<accession>A0AAJ7SL21</accession>
<organism evidence="1 3">
    <name type="scientific">Petromyzon marinus</name>
    <name type="common">Sea lamprey</name>
    <dbReference type="NCBI Taxonomy" id="7757"/>
    <lineage>
        <taxon>Eukaryota</taxon>
        <taxon>Metazoa</taxon>
        <taxon>Chordata</taxon>
        <taxon>Craniata</taxon>
        <taxon>Vertebrata</taxon>
        <taxon>Cyclostomata</taxon>
        <taxon>Hyperoartia</taxon>
        <taxon>Petromyzontiformes</taxon>
        <taxon>Petromyzontidae</taxon>
        <taxon>Petromyzon</taxon>
    </lineage>
</organism>
<dbReference type="RefSeq" id="XP_032801265.1">
    <property type="nucleotide sequence ID" value="XM_032945374.1"/>
</dbReference>
<name>A0AAJ7SL21_PETMA</name>
<dbReference type="InterPro" id="IPR011009">
    <property type="entry name" value="Kinase-like_dom_sf"/>
</dbReference>
<keyword evidence="1" id="KW-1185">Reference proteome</keyword>
<sequence length="136" mass="15348">MATSENEPSRSQPTSANMWSALTSGSAIIRSKSPEAILALFEPHLTERQKLELTTMDEIWYFTLDDGEDETSRGGIWNHGYDDQEHNYIPVMHEHFNYRFELGRKIGQGGQGVVVQCLDHKTQTLVALKILASPTK</sequence>
<protein>
    <submittedName>
        <fullName evidence="2 3">Dual specificity tyrosine-phosphorylation-regulated kinase 3-like</fullName>
    </submittedName>
</protein>
<gene>
    <name evidence="2 3" type="primary">LOC116938277</name>
</gene>
<dbReference type="SUPFAM" id="SSF56112">
    <property type="entry name" value="Protein kinase-like (PK-like)"/>
    <property type="match status" value="1"/>
</dbReference>
<dbReference type="AlphaFoldDB" id="A0AAJ7SL21"/>
<dbReference type="Gene3D" id="3.30.200.20">
    <property type="entry name" value="Phosphorylase Kinase, domain 1"/>
    <property type="match status" value="1"/>
</dbReference>
<dbReference type="Proteomes" id="UP001318040">
    <property type="component" value="Unplaced"/>
</dbReference>
<evidence type="ECO:0000313" key="3">
    <source>
        <dbReference type="RefSeq" id="XP_032801265.1"/>
    </source>
</evidence>
<evidence type="ECO:0000313" key="1">
    <source>
        <dbReference type="Proteomes" id="UP001318040"/>
    </source>
</evidence>
<reference evidence="2 3" key="1">
    <citation type="submission" date="2025-04" db="UniProtKB">
        <authorList>
            <consortium name="RefSeq"/>
        </authorList>
    </citation>
    <scope>IDENTIFICATION</scope>
    <source>
        <tissue evidence="2 3">Sperm</tissue>
    </source>
</reference>
<evidence type="ECO:0000313" key="2">
    <source>
        <dbReference type="RefSeq" id="XP_032801264.1"/>
    </source>
</evidence>
<dbReference type="RefSeq" id="XP_032801264.1">
    <property type="nucleotide sequence ID" value="XM_032945373.1"/>
</dbReference>